<organism evidence="2 3">
    <name type="scientific">Phascolomyces articulosus</name>
    <dbReference type="NCBI Taxonomy" id="60185"/>
    <lineage>
        <taxon>Eukaryota</taxon>
        <taxon>Fungi</taxon>
        <taxon>Fungi incertae sedis</taxon>
        <taxon>Mucoromycota</taxon>
        <taxon>Mucoromycotina</taxon>
        <taxon>Mucoromycetes</taxon>
        <taxon>Mucorales</taxon>
        <taxon>Lichtheimiaceae</taxon>
        <taxon>Phascolomyces</taxon>
    </lineage>
</organism>
<name>A0AAD5KPQ1_9FUNG</name>
<reference evidence="2" key="2">
    <citation type="submission" date="2023-02" db="EMBL/GenBank/DDBJ databases">
        <authorList>
            <consortium name="DOE Joint Genome Institute"/>
            <person name="Mondo S.J."/>
            <person name="Chang Y."/>
            <person name="Wang Y."/>
            <person name="Ahrendt S."/>
            <person name="Andreopoulos W."/>
            <person name="Barry K."/>
            <person name="Beard J."/>
            <person name="Benny G.L."/>
            <person name="Blankenship S."/>
            <person name="Bonito G."/>
            <person name="Cuomo C."/>
            <person name="Desiro A."/>
            <person name="Gervers K.A."/>
            <person name="Hundley H."/>
            <person name="Kuo A."/>
            <person name="LaButti K."/>
            <person name="Lang B.F."/>
            <person name="Lipzen A."/>
            <person name="O'Donnell K."/>
            <person name="Pangilinan J."/>
            <person name="Reynolds N."/>
            <person name="Sandor L."/>
            <person name="Smith M.W."/>
            <person name="Tsang A."/>
            <person name="Grigoriev I.V."/>
            <person name="Stajich J.E."/>
            <person name="Spatafora J.W."/>
        </authorList>
    </citation>
    <scope>NUCLEOTIDE SEQUENCE</scope>
    <source>
        <strain evidence="2">RSA 2281</strain>
    </source>
</reference>
<evidence type="ECO:0000256" key="1">
    <source>
        <dbReference type="SAM" id="Phobius"/>
    </source>
</evidence>
<gene>
    <name evidence="2" type="ORF">BDA99DRAFT_494665</name>
</gene>
<dbReference type="AlphaFoldDB" id="A0AAD5KPQ1"/>
<keyword evidence="1" id="KW-1133">Transmembrane helix</keyword>
<reference evidence="2" key="1">
    <citation type="journal article" date="2022" name="IScience">
        <title>Evolution of zygomycete secretomes and the origins of terrestrial fungal ecologies.</title>
        <authorList>
            <person name="Chang Y."/>
            <person name="Wang Y."/>
            <person name="Mondo S."/>
            <person name="Ahrendt S."/>
            <person name="Andreopoulos W."/>
            <person name="Barry K."/>
            <person name="Beard J."/>
            <person name="Benny G.L."/>
            <person name="Blankenship S."/>
            <person name="Bonito G."/>
            <person name="Cuomo C."/>
            <person name="Desiro A."/>
            <person name="Gervers K.A."/>
            <person name="Hundley H."/>
            <person name="Kuo A."/>
            <person name="LaButti K."/>
            <person name="Lang B.F."/>
            <person name="Lipzen A."/>
            <person name="O'Donnell K."/>
            <person name="Pangilinan J."/>
            <person name="Reynolds N."/>
            <person name="Sandor L."/>
            <person name="Smith M.E."/>
            <person name="Tsang A."/>
            <person name="Grigoriev I.V."/>
            <person name="Stajich J.E."/>
            <person name="Spatafora J.W."/>
        </authorList>
    </citation>
    <scope>NUCLEOTIDE SEQUENCE</scope>
    <source>
        <strain evidence="2">RSA 2281</strain>
    </source>
</reference>
<feature type="transmembrane region" description="Helical" evidence="1">
    <location>
        <begin position="31"/>
        <end position="48"/>
    </location>
</feature>
<keyword evidence="1" id="KW-0812">Transmembrane</keyword>
<proteinExistence type="predicted"/>
<dbReference type="EMBL" id="JAIXMP010000002">
    <property type="protein sequence ID" value="KAI9277012.1"/>
    <property type="molecule type" value="Genomic_DNA"/>
</dbReference>
<comment type="caution">
    <text evidence="2">The sequence shown here is derived from an EMBL/GenBank/DDBJ whole genome shotgun (WGS) entry which is preliminary data.</text>
</comment>
<dbReference type="Proteomes" id="UP001209540">
    <property type="component" value="Unassembled WGS sequence"/>
</dbReference>
<protein>
    <submittedName>
        <fullName evidence="2">Uncharacterized protein</fullName>
    </submittedName>
</protein>
<accession>A0AAD5KPQ1</accession>
<keyword evidence="1" id="KW-0472">Membrane</keyword>
<sequence>MLDSKYAWSFFFIKTPVFFCLYFLYVDIIFTYVYIYILFVCFCIYKRIRRKQISYLYV</sequence>
<evidence type="ECO:0000313" key="3">
    <source>
        <dbReference type="Proteomes" id="UP001209540"/>
    </source>
</evidence>
<keyword evidence="3" id="KW-1185">Reference proteome</keyword>
<evidence type="ECO:0000313" key="2">
    <source>
        <dbReference type="EMBL" id="KAI9277012.1"/>
    </source>
</evidence>